<evidence type="ECO:0000313" key="2">
    <source>
        <dbReference type="Proteomes" id="UP000735302"/>
    </source>
</evidence>
<proteinExistence type="predicted"/>
<protein>
    <submittedName>
        <fullName evidence="1">Uncharacterized protein</fullName>
    </submittedName>
</protein>
<gene>
    <name evidence="1" type="ORF">PoB_005892300</name>
</gene>
<reference evidence="1 2" key="1">
    <citation type="journal article" date="2021" name="Elife">
        <title>Chloroplast acquisition without the gene transfer in kleptoplastic sea slugs, Plakobranchus ocellatus.</title>
        <authorList>
            <person name="Maeda T."/>
            <person name="Takahashi S."/>
            <person name="Yoshida T."/>
            <person name="Shimamura S."/>
            <person name="Takaki Y."/>
            <person name="Nagai Y."/>
            <person name="Toyoda A."/>
            <person name="Suzuki Y."/>
            <person name="Arimoto A."/>
            <person name="Ishii H."/>
            <person name="Satoh N."/>
            <person name="Nishiyama T."/>
            <person name="Hasebe M."/>
            <person name="Maruyama T."/>
            <person name="Minagawa J."/>
            <person name="Obokata J."/>
            <person name="Shigenobu S."/>
        </authorList>
    </citation>
    <scope>NUCLEOTIDE SEQUENCE [LARGE SCALE GENOMIC DNA]</scope>
</reference>
<sequence length="93" mass="10571">MPSQELRDNGFGVDEEKRIMVGWTRISKFSLSSSGGRFKFTAKGQLDILKRQKRPRLPSPQQFVISGFQAFRQAVAPGRGVRTRDRRGSCRSQ</sequence>
<evidence type="ECO:0000313" key="1">
    <source>
        <dbReference type="EMBL" id="GFO32418.1"/>
    </source>
</evidence>
<comment type="caution">
    <text evidence="1">The sequence shown here is derived from an EMBL/GenBank/DDBJ whole genome shotgun (WGS) entry which is preliminary data.</text>
</comment>
<organism evidence="1 2">
    <name type="scientific">Plakobranchus ocellatus</name>
    <dbReference type="NCBI Taxonomy" id="259542"/>
    <lineage>
        <taxon>Eukaryota</taxon>
        <taxon>Metazoa</taxon>
        <taxon>Spiralia</taxon>
        <taxon>Lophotrochozoa</taxon>
        <taxon>Mollusca</taxon>
        <taxon>Gastropoda</taxon>
        <taxon>Heterobranchia</taxon>
        <taxon>Euthyneura</taxon>
        <taxon>Panpulmonata</taxon>
        <taxon>Sacoglossa</taxon>
        <taxon>Placobranchoidea</taxon>
        <taxon>Plakobranchidae</taxon>
        <taxon>Plakobranchus</taxon>
    </lineage>
</organism>
<accession>A0AAV4CL34</accession>
<dbReference type="Proteomes" id="UP000735302">
    <property type="component" value="Unassembled WGS sequence"/>
</dbReference>
<keyword evidence="2" id="KW-1185">Reference proteome</keyword>
<dbReference type="EMBL" id="BLXT01006630">
    <property type="protein sequence ID" value="GFO32418.1"/>
    <property type="molecule type" value="Genomic_DNA"/>
</dbReference>
<name>A0AAV4CL34_9GAST</name>
<dbReference type="AlphaFoldDB" id="A0AAV4CL34"/>